<dbReference type="AlphaFoldDB" id="A0A399G6Y9"/>
<dbReference type="GO" id="GO:0006950">
    <property type="term" value="P:response to stress"/>
    <property type="evidence" value="ECO:0007669"/>
    <property type="project" value="TreeGrafter"/>
</dbReference>
<gene>
    <name evidence="1" type="ORF">NI17_003600</name>
</gene>
<dbReference type="SUPFAM" id="SSF46785">
    <property type="entry name" value="Winged helix' DNA-binding domain"/>
    <property type="match status" value="1"/>
</dbReference>
<evidence type="ECO:0000313" key="2">
    <source>
        <dbReference type="Proteomes" id="UP000265719"/>
    </source>
</evidence>
<dbReference type="Proteomes" id="UP000265719">
    <property type="component" value="Chromosome"/>
</dbReference>
<dbReference type="InterPro" id="IPR036388">
    <property type="entry name" value="WH-like_DNA-bd_sf"/>
</dbReference>
<organism evidence="1 2">
    <name type="scientific">Thermobifida halotolerans</name>
    <dbReference type="NCBI Taxonomy" id="483545"/>
    <lineage>
        <taxon>Bacteria</taxon>
        <taxon>Bacillati</taxon>
        <taxon>Actinomycetota</taxon>
        <taxon>Actinomycetes</taxon>
        <taxon>Streptosporangiales</taxon>
        <taxon>Nocardiopsidaceae</taxon>
        <taxon>Thermobifida</taxon>
    </lineage>
</organism>
<sequence>MDADRGTAPGERELAGVLRALAWTIHRLVPERAGVEPMPVSELAVLKQILESPGVTVTELARHLGMRQSNTSAAVRGLVERDLVRREGTPVDRRVTRLVPTEKLLAERERIDTVWSGTIRSAMARLGPEQAAALEAASDALQALDQALRAERPEPGAHR</sequence>
<dbReference type="PANTHER" id="PTHR33164">
    <property type="entry name" value="TRANSCRIPTIONAL REGULATOR, MARR FAMILY"/>
    <property type="match status" value="1"/>
</dbReference>
<dbReference type="GO" id="GO:0003700">
    <property type="term" value="F:DNA-binding transcription factor activity"/>
    <property type="evidence" value="ECO:0007669"/>
    <property type="project" value="InterPro"/>
</dbReference>
<reference evidence="1" key="1">
    <citation type="submission" date="2020-10" db="EMBL/GenBank/DDBJ databases">
        <title>De novo genome project of the cellulose decomposer Thermobifida halotolerans type strain.</title>
        <authorList>
            <person name="Nagy I."/>
            <person name="Horvath B."/>
            <person name="Kukolya J."/>
            <person name="Nagy I."/>
            <person name="Orsini M."/>
        </authorList>
    </citation>
    <scope>NUCLEOTIDE SEQUENCE</scope>
    <source>
        <strain evidence="1">DSM 44931</strain>
    </source>
</reference>
<accession>A0A399G6Y9</accession>
<dbReference type="Gene3D" id="1.10.10.10">
    <property type="entry name" value="Winged helix-like DNA-binding domain superfamily/Winged helix DNA-binding domain"/>
    <property type="match status" value="1"/>
</dbReference>
<dbReference type="InterPro" id="IPR039422">
    <property type="entry name" value="MarR/SlyA-like"/>
</dbReference>
<dbReference type="Pfam" id="PF12802">
    <property type="entry name" value="MarR_2"/>
    <property type="match status" value="1"/>
</dbReference>
<proteinExistence type="predicted"/>
<dbReference type="SMART" id="SM00347">
    <property type="entry name" value="HTH_MARR"/>
    <property type="match status" value="1"/>
</dbReference>
<dbReference type="EMBL" id="CP063196">
    <property type="protein sequence ID" value="UOE20335.1"/>
    <property type="molecule type" value="Genomic_DNA"/>
</dbReference>
<dbReference type="PROSITE" id="PS50995">
    <property type="entry name" value="HTH_MARR_2"/>
    <property type="match status" value="1"/>
</dbReference>
<dbReference type="KEGG" id="thao:NI17_003600"/>
<keyword evidence="2" id="KW-1185">Reference proteome</keyword>
<dbReference type="PANTHER" id="PTHR33164:SF103">
    <property type="entry name" value="REGULATORY PROTEIN MARR"/>
    <property type="match status" value="1"/>
</dbReference>
<dbReference type="InterPro" id="IPR000835">
    <property type="entry name" value="HTH_MarR-typ"/>
</dbReference>
<name>A0A399G6Y9_9ACTN</name>
<evidence type="ECO:0000313" key="1">
    <source>
        <dbReference type="EMBL" id="UOE20335.1"/>
    </source>
</evidence>
<protein>
    <submittedName>
        <fullName evidence="1">Winged helix-turn-helix transcriptional regulator</fullName>
    </submittedName>
</protein>
<dbReference type="RefSeq" id="WP_119267736.1">
    <property type="nucleotide sequence ID" value="NZ_CP063196.1"/>
</dbReference>
<dbReference type="InterPro" id="IPR036390">
    <property type="entry name" value="WH_DNA-bd_sf"/>
</dbReference>